<evidence type="ECO:0000256" key="5">
    <source>
        <dbReference type="SAM" id="Phobius"/>
    </source>
</evidence>
<feature type="transmembrane region" description="Helical" evidence="5">
    <location>
        <begin position="102"/>
        <end position="135"/>
    </location>
</feature>
<dbReference type="GeneID" id="98665347"/>
<keyword evidence="3 5" id="KW-1133">Transmembrane helix</keyword>
<evidence type="ECO:0000256" key="2">
    <source>
        <dbReference type="ARBA" id="ARBA00022692"/>
    </source>
</evidence>
<sequence>MLILILGVLLWAAAHMFKRLMPERRAQMGDKGRGAVALALVASVILMVVGYKMAAEIFVWAPPYFLRHLNNLMVLVAIYMMSPAPKKGVILNGLRHPMLLGFALWAVAHLMVNGDLASIILFGGLLVWALTEIALINRAEGAWAGREKGSLGKDAMFFVASVVLYGVIGYIHTVVGPSPFPM</sequence>
<name>A0A1I3SKQ6_9RHOB</name>
<dbReference type="STRING" id="576117.SAMN04488138_106215"/>
<dbReference type="Pfam" id="PF07298">
    <property type="entry name" value="NnrU"/>
    <property type="match status" value="1"/>
</dbReference>
<comment type="subcellular location">
    <subcellularLocation>
        <location evidence="1">Membrane</location>
        <topology evidence="1">Multi-pass membrane protein</topology>
    </subcellularLocation>
</comment>
<dbReference type="Proteomes" id="UP000183299">
    <property type="component" value="Unassembled WGS sequence"/>
</dbReference>
<feature type="transmembrane region" description="Helical" evidence="5">
    <location>
        <begin position="155"/>
        <end position="175"/>
    </location>
</feature>
<dbReference type="AlphaFoldDB" id="A0A1I3SKQ6"/>
<keyword evidence="8" id="KW-1185">Reference proteome</keyword>
<evidence type="ECO:0000256" key="3">
    <source>
        <dbReference type="ARBA" id="ARBA00022989"/>
    </source>
</evidence>
<evidence type="ECO:0000259" key="6">
    <source>
        <dbReference type="Pfam" id="PF07298"/>
    </source>
</evidence>
<accession>A0A1I3SKQ6</accession>
<evidence type="ECO:0000313" key="8">
    <source>
        <dbReference type="Proteomes" id="UP000183299"/>
    </source>
</evidence>
<protein>
    <submittedName>
        <fullName evidence="7">Uncharacterized membrane protein</fullName>
    </submittedName>
</protein>
<evidence type="ECO:0000256" key="4">
    <source>
        <dbReference type="ARBA" id="ARBA00023136"/>
    </source>
</evidence>
<proteinExistence type="predicted"/>
<feature type="domain" description="NnrU" evidence="6">
    <location>
        <begin position="3"/>
        <end position="176"/>
    </location>
</feature>
<organism evidence="7 8">
    <name type="scientific">Celeribacter halophilus</name>
    <dbReference type="NCBI Taxonomy" id="576117"/>
    <lineage>
        <taxon>Bacteria</taxon>
        <taxon>Pseudomonadati</taxon>
        <taxon>Pseudomonadota</taxon>
        <taxon>Alphaproteobacteria</taxon>
        <taxon>Rhodobacterales</taxon>
        <taxon>Roseobacteraceae</taxon>
        <taxon>Celeribacter</taxon>
    </lineage>
</organism>
<dbReference type="InterPro" id="IPR009915">
    <property type="entry name" value="NnrU_dom"/>
</dbReference>
<feature type="transmembrane region" description="Helical" evidence="5">
    <location>
        <begin position="32"/>
        <end position="52"/>
    </location>
</feature>
<dbReference type="OrthoDB" id="5293641at2"/>
<dbReference type="EMBL" id="FORY01000006">
    <property type="protein sequence ID" value="SFJ58017.1"/>
    <property type="molecule type" value="Genomic_DNA"/>
</dbReference>
<gene>
    <name evidence="7" type="ORF">SAMN04488138_106215</name>
</gene>
<reference evidence="7 8" key="1">
    <citation type="submission" date="2016-10" db="EMBL/GenBank/DDBJ databases">
        <authorList>
            <person name="de Groot N.N."/>
        </authorList>
    </citation>
    <scope>NUCLEOTIDE SEQUENCE [LARGE SCALE GENOMIC DNA]</scope>
    <source>
        <strain evidence="7 8">CGMCC 1.8891</strain>
    </source>
</reference>
<evidence type="ECO:0000256" key="1">
    <source>
        <dbReference type="ARBA" id="ARBA00004141"/>
    </source>
</evidence>
<dbReference type="GO" id="GO:0016020">
    <property type="term" value="C:membrane"/>
    <property type="evidence" value="ECO:0007669"/>
    <property type="project" value="UniProtKB-SubCell"/>
</dbReference>
<dbReference type="RefSeq" id="WP_066606760.1">
    <property type="nucleotide sequence ID" value="NZ_FORY01000006.1"/>
</dbReference>
<keyword evidence="4 5" id="KW-0472">Membrane</keyword>
<keyword evidence="2 5" id="KW-0812">Transmembrane</keyword>
<evidence type="ECO:0000313" key="7">
    <source>
        <dbReference type="EMBL" id="SFJ58017.1"/>
    </source>
</evidence>